<dbReference type="PROSITE" id="PS00678">
    <property type="entry name" value="WD_REPEATS_1"/>
    <property type="match status" value="1"/>
</dbReference>
<dbReference type="InterPro" id="IPR001680">
    <property type="entry name" value="WD40_rpt"/>
</dbReference>
<accession>A0AAE2D3S9</accession>
<evidence type="ECO:0000259" key="5">
    <source>
        <dbReference type="Pfam" id="PF23414"/>
    </source>
</evidence>
<dbReference type="InterPro" id="IPR052993">
    <property type="entry name" value="CFA-57"/>
</dbReference>
<organism evidence="6 7">
    <name type="scientific">Schistosoma mekongi</name>
    <name type="common">Parasitic worm</name>
    <dbReference type="NCBI Taxonomy" id="38744"/>
    <lineage>
        <taxon>Eukaryota</taxon>
        <taxon>Metazoa</taxon>
        <taxon>Spiralia</taxon>
        <taxon>Lophotrochozoa</taxon>
        <taxon>Platyhelminthes</taxon>
        <taxon>Trematoda</taxon>
        <taxon>Digenea</taxon>
        <taxon>Strigeidida</taxon>
        <taxon>Schistosomatoidea</taxon>
        <taxon>Schistosomatidae</taxon>
        <taxon>Schistosoma</taxon>
    </lineage>
</organism>
<name>A0AAE2D3S9_SCHME</name>
<sequence>MASVANLKHAFGYRTGVSGSIGFFDDQTIVYPCGSNLVLYNIEQRTQKFITGLEKSEGMTALTISPNRRYIALAEKTLDKPVVSVYDLQALRKKKSLHSLDVHSSEFVSIAFSPDSKYLAVQGGSPDWNLTYWSWEKPKQLASIKTSSSNTVKQVSFSPCDCTLICVVGADIFRFYRYGENSLKTFGLSKVEPHNFLSHTWIDGEKIVVGTDDGRWLLIENGEPKVEYNISTINEENESDQKNRDTVCTKNSITALTSTSKGLAVASSSGIVYWFEHINADNLHQQRRKNETSVMSTNMRTTTNQRSVSSTISLKEEYQLLGSVYIPKDLTVDTNSEFNSGQIITQLQISPSDEFLIATTNTHQLYQFNLNNIDTNMKGGELVTRNSHINNSVKEQRSLNEKAIFVPVSQSFHNGQILGMDVCIRKPLIATCSTDRTVRIWNFETNDLDLNKQFAEEVFSVALHPTGLFILVGFSDKLRFMNILIDDLRVFHEFTIRGCRECVFSNGGHLIAAVNGNVIQIYSTTTFDNLLNLKGHNGKIRSIIWSDDDHKLISCGMDGAVYEWDTQNGTRINENVLKSCSYTSVTVSQDGKVVYAVGSDKTLREINDSQIVHEIQSPDNLLTTVTISRSGRMLFCGCQNGQIRSYQMPLTDHSDWQDYIGHCQSVTKMKMASFDEYLITVSMDCSLMIWRIQDREARSTKTDKEIGWMEEILITKSDLEEKNSIMTELKTRVEELKIENEYQLRLKDMNYNERIKELTEKFIQEMETLKTKNQLLKTEKERNEVHYQNQLTELNEQHNQQLQHIESLSNQKLINEYDKYNELQNIAQSKEVEYEKQLHNIEVTNERLLNETIESYETKINDKLQIIDNLTNELKEQTNEYELSRRLIEEDADREILEIKIKYEKRLHIEHDLNTQLKSESSIMKKKFASLQKEIDEYKDEIKKVNVEVQKSNTTIRNLEKDIQSLRKELQERDETIQDKEKRISDLKKKNQELEKFKYVLDYKIKELKKQIEPRENDIKNYKEQIQEMEVELQRFNKQNDQLEINISELKQKYKSVENELKLERQSTRDIESLVRRLKTDLFNCVGFIQEPKQLKASILALYKKHIHEDMGIHSPLAVDATADADIQKEFSRQRQHLERSVIGLRQKLARDTEMHRSDYVRIMQVNINSLIFFTHILIILIEVEALQLGDSYPINGDY</sequence>
<evidence type="ECO:0000313" key="6">
    <source>
        <dbReference type="EMBL" id="KAK4470127.1"/>
    </source>
</evidence>
<dbReference type="Pfam" id="PF23414">
    <property type="entry name" value="Beta-prop_EML_2"/>
    <property type="match status" value="1"/>
</dbReference>
<dbReference type="FunFam" id="2.130.10.10:FF:000271">
    <property type="entry name" value="cilia- and flagella-associated protein 57"/>
    <property type="match status" value="1"/>
</dbReference>
<dbReference type="PROSITE" id="PS50294">
    <property type="entry name" value="WD_REPEATS_REGION"/>
    <property type="match status" value="1"/>
</dbReference>
<evidence type="ECO:0000313" key="7">
    <source>
        <dbReference type="Proteomes" id="UP001292079"/>
    </source>
</evidence>
<reference evidence="6" key="1">
    <citation type="submission" date="2022-04" db="EMBL/GenBank/DDBJ databases">
        <authorList>
            <person name="Xu L."/>
            <person name="Lv Z."/>
        </authorList>
    </citation>
    <scope>NUCLEOTIDE SEQUENCE</scope>
    <source>
        <strain evidence="6">LV_2022a</strain>
    </source>
</reference>
<dbReference type="InterPro" id="IPR019775">
    <property type="entry name" value="WD40_repeat_CS"/>
</dbReference>
<feature type="repeat" description="WD" evidence="3">
    <location>
        <begin position="659"/>
        <end position="700"/>
    </location>
</feature>
<protein>
    <recommendedName>
        <fullName evidence="5">EML-like second beta-propeller domain-containing protein</fullName>
    </recommendedName>
</protein>
<dbReference type="Pfam" id="PF00400">
    <property type="entry name" value="WD40"/>
    <property type="match status" value="1"/>
</dbReference>
<feature type="coiled-coil region" evidence="4">
    <location>
        <begin position="777"/>
        <end position="887"/>
    </location>
</feature>
<comment type="caution">
    <text evidence="6">The sequence shown here is derived from an EMBL/GenBank/DDBJ whole genome shotgun (WGS) entry which is preliminary data.</text>
</comment>
<feature type="repeat" description="WD" evidence="3">
    <location>
        <begin position="533"/>
        <end position="574"/>
    </location>
</feature>
<dbReference type="InterPro" id="IPR015943">
    <property type="entry name" value="WD40/YVTN_repeat-like_dom_sf"/>
</dbReference>
<keyword evidence="7" id="KW-1185">Reference proteome</keyword>
<dbReference type="InterPro" id="IPR055442">
    <property type="entry name" value="Beta-prop_EML-like_2nd"/>
</dbReference>
<dbReference type="PANTHER" id="PTHR32215">
    <property type="entry name" value="CILIA- AND FLAGELLA-ASSOCIATED PROTEIN 57"/>
    <property type="match status" value="1"/>
</dbReference>
<dbReference type="PROSITE" id="PS50082">
    <property type="entry name" value="WD_REPEATS_2"/>
    <property type="match status" value="3"/>
</dbReference>
<feature type="domain" description="EML-like second beta-propeller" evidence="5">
    <location>
        <begin position="419"/>
        <end position="692"/>
    </location>
</feature>
<dbReference type="Gene3D" id="2.130.10.10">
    <property type="entry name" value="YVTN repeat-like/Quinoprotein amine dehydrogenase"/>
    <property type="match status" value="2"/>
</dbReference>
<dbReference type="SMART" id="SM00320">
    <property type="entry name" value="WD40"/>
    <property type="match status" value="9"/>
</dbReference>
<reference evidence="6" key="2">
    <citation type="journal article" date="2023" name="Infect Dis Poverty">
        <title>Chromosome-scale genome of the human blood fluke Schistosoma mekongi and its implications for public health.</title>
        <authorList>
            <person name="Zhou M."/>
            <person name="Xu L."/>
            <person name="Xu D."/>
            <person name="Chen W."/>
            <person name="Khan J."/>
            <person name="Hu Y."/>
            <person name="Huang H."/>
            <person name="Wei H."/>
            <person name="Zhang Y."/>
            <person name="Chusongsang P."/>
            <person name="Tanasarnprasert K."/>
            <person name="Hu X."/>
            <person name="Limpanont Y."/>
            <person name="Lv Z."/>
        </authorList>
    </citation>
    <scope>NUCLEOTIDE SEQUENCE</scope>
    <source>
        <strain evidence="6">LV_2022a</strain>
    </source>
</reference>
<dbReference type="EMBL" id="JALJAT010000004">
    <property type="protein sequence ID" value="KAK4470127.1"/>
    <property type="molecule type" value="Genomic_DNA"/>
</dbReference>
<evidence type="ECO:0000256" key="2">
    <source>
        <dbReference type="ARBA" id="ARBA00022737"/>
    </source>
</evidence>
<gene>
    <name evidence="6" type="ORF">MN116_005711</name>
</gene>
<dbReference type="AlphaFoldDB" id="A0AAE2D3S9"/>
<dbReference type="Proteomes" id="UP001292079">
    <property type="component" value="Unassembled WGS sequence"/>
</dbReference>
<dbReference type="SUPFAM" id="SSF57997">
    <property type="entry name" value="Tropomyosin"/>
    <property type="match status" value="1"/>
</dbReference>
<feature type="coiled-coil region" evidence="4">
    <location>
        <begin position="921"/>
        <end position="1067"/>
    </location>
</feature>
<feature type="repeat" description="WD" evidence="3">
    <location>
        <begin position="410"/>
        <end position="451"/>
    </location>
</feature>
<dbReference type="Gene3D" id="1.10.287.1490">
    <property type="match status" value="1"/>
</dbReference>
<evidence type="ECO:0000256" key="4">
    <source>
        <dbReference type="SAM" id="Coils"/>
    </source>
</evidence>
<evidence type="ECO:0000256" key="1">
    <source>
        <dbReference type="ARBA" id="ARBA00022574"/>
    </source>
</evidence>
<keyword evidence="1 3" id="KW-0853">WD repeat</keyword>
<proteinExistence type="predicted"/>
<dbReference type="InterPro" id="IPR036322">
    <property type="entry name" value="WD40_repeat_dom_sf"/>
</dbReference>
<keyword evidence="2" id="KW-0677">Repeat</keyword>
<keyword evidence="4" id="KW-0175">Coiled coil</keyword>
<dbReference type="SUPFAM" id="SSF50978">
    <property type="entry name" value="WD40 repeat-like"/>
    <property type="match status" value="2"/>
</dbReference>
<dbReference type="PANTHER" id="PTHR32215:SF0">
    <property type="entry name" value="CILIA- AND FLAGELLA-ASSOCIATED PROTEIN 57"/>
    <property type="match status" value="1"/>
</dbReference>
<evidence type="ECO:0000256" key="3">
    <source>
        <dbReference type="PROSITE-ProRule" id="PRU00221"/>
    </source>
</evidence>